<feature type="region of interest" description="Disordered" evidence="1">
    <location>
        <begin position="201"/>
        <end position="223"/>
    </location>
</feature>
<feature type="compositionally biased region" description="Polar residues" evidence="1">
    <location>
        <begin position="209"/>
        <end position="223"/>
    </location>
</feature>
<accession>A0AAN9TXM1</accession>
<protein>
    <submittedName>
        <fullName evidence="2">Uncharacterized protein</fullName>
    </submittedName>
</protein>
<evidence type="ECO:0000313" key="3">
    <source>
        <dbReference type="Proteomes" id="UP001367676"/>
    </source>
</evidence>
<comment type="caution">
    <text evidence="2">The sequence shown here is derived from an EMBL/GenBank/DDBJ whole genome shotgun (WGS) entry which is preliminary data.</text>
</comment>
<feature type="region of interest" description="Disordered" evidence="1">
    <location>
        <begin position="74"/>
        <end position="111"/>
    </location>
</feature>
<dbReference type="EMBL" id="JBBCAQ010000022">
    <property type="protein sequence ID" value="KAK7591261.1"/>
    <property type="molecule type" value="Genomic_DNA"/>
</dbReference>
<sequence length="223" mass="23920">MLQEASMTIVQYKKQYSAERPVPMNTTTAANSLLDDDPNHRKLTLNLSRNADCAGTRAANHFNFSVAALLADTRERRHSKSPSPSPSPALEQSATASSEDDIPDEDLDMLESGDDEENIDVEAEAAVKRSVGSPNRDCRTPPQTSLNSFLQQAPSSIMAARFMLGSPSVPPVRPMPLGAYQHAVAAAFGLPASWPSVHGPYTPPGSVFPSFTNNLPNSPGKSM</sequence>
<gene>
    <name evidence="2" type="ORF">V9T40_002874</name>
</gene>
<reference evidence="2 3" key="1">
    <citation type="submission" date="2024-03" db="EMBL/GenBank/DDBJ databases">
        <title>Adaptation during the transition from Ophiocordyceps entomopathogen to insect associate is accompanied by gene loss and intensified selection.</title>
        <authorList>
            <person name="Ward C.M."/>
            <person name="Onetto C.A."/>
            <person name="Borneman A.R."/>
        </authorList>
    </citation>
    <scope>NUCLEOTIDE SEQUENCE [LARGE SCALE GENOMIC DNA]</scope>
    <source>
        <strain evidence="2">AWRI1</strain>
        <tissue evidence="2">Single Adult Female</tissue>
    </source>
</reference>
<dbReference type="AlphaFoldDB" id="A0AAN9TXM1"/>
<proteinExistence type="predicted"/>
<evidence type="ECO:0000256" key="1">
    <source>
        <dbReference type="SAM" id="MobiDB-lite"/>
    </source>
</evidence>
<keyword evidence="3" id="KW-1185">Reference proteome</keyword>
<organism evidence="2 3">
    <name type="scientific">Parthenolecanium corni</name>
    <dbReference type="NCBI Taxonomy" id="536013"/>
    <lineage>
        <taxon>Eukaryota</taxon>
        <taxon>Metazoa</taxon>
        <taxon>Ecdysozoa</taxon>
        <taxon>Arthropoda</taxon>
        <taxon>Hexapoda</taxon>
        <taxon>Insecta</taxon>
        <taxon>Pterygota</taxon>
        <taxon>Neoptera</taxon>
        <taxon>Paraneoptera</taxon>
        <taxon>Hemiptera</taxon>
        <taxon>Sternorrhyncha</taxon>
        <taxon>Coccoidea</taxon>
        <taxon>Coccidae</taxon>
        <taxon>Parthenolecanium</taxon>
    </lineage>
</organism>
<name>A0AAN9TXM1_9HEMI</name>
<feature type="region of interest" description="Disordered" evidence="1">
    <location>
        <begin position="125"/>
        <end position="147"/>
    </location>
</feature>
<feature type="compositionally biased region" description="Acidic residues" evidence="1">
    <location>
        <begin position="98"/>
        <end position="111"/>
    </location>
</feature>
<evidence type="ECO:0000313" key="2">
    <source>
        <dbReference type="EMBL" id="KAK7591261.1"/>
    </source>
</evidence>
<dbReference type="Proteomes" id="UP001367676">
    <property type="component" value="Unassembled WGS sequence"/>
</dbReference>